<dbReference type="Gene3D" id="1.20.1290.10">
    <property type="entry name" value="AhpD-like"/>
    <property type="match status" value="1"/>
</dbReference>
<dbReference type="KEGG" id="hmn:HM131_07370"/>
<keyword evidence="3" id="KW-1185">Reference proteome</keyword>
<gene>
    <name evidence="2" type="ORF">HM131_07370</name>
</gene>
<dbReference type="SUPFAM" id="SSF69118">
    <property type="entry name" value="AhpD-like"/>
    <property type="match status" value="1"/>
</dbReference>
<dbReference type="GO" id="GO:0051920">
    <property type="term" value="F:peroxiredoxin activity"/>
    <property type="evidence" value="ECO:0007669"/>
    <property type="project" value="InterPro"/>
</dbReference>
<accession>A0A1W5ZTS8</accession>
<feature type="domain" description="Carboxymuconolactone decarboxylase-like" evidence="1">
    <location>
        <begin position="30"/>
        <end position="113"/>
    </location>
</feature>
<evidence type="ECO:0000313" key="2">
    <source>
        <dbReference type="EMBL" id="ARI76671.1"/>
    </source>
</evidence>
<dbReference type="AlphaFoldDB" id="A0A1W5ZTS8"/>
<reference evidence="2 3" key="1">
    <citation type="submission" date="2017-04" db="EMBL/GenBank/DDBJ databases">
        <title>The whole genome sequencing and assembly of Halobacillus mangrovi strain.</title>
        <authorList>
            <person name="Lee S.-J."/>
            <person name="Park M.-K."/>
            <person name="Kim J.-Y."/>
            <person name="Lee Y.-J."/>
            <person name="Yi H."/>
            <person name="Bahn Y.-S."/>
            <person name="Kim J.F."/>
            <person name="Lee D.-W."/>
        </authorList>
    </citation>
    <scope>NUCLEOTIDE SEQUENCE [LARGE SCALE GENOMIC DNA]</scope>
    <source>
        <strain evidence="2 3">KTB 131</strain>
    </source>
</reference>
<name>A0A1W5ZTS8_9BACI</name>
<keyword evidence="2" id="KW-0560">Oxidoreductase</keyword>
<evidence type="ECO:0000259" key="1">
    <source>
        <dbReference type="Pfam" id="PF02627"/>
    </source>
</evidence>
<dbReference type="STRING" id="402384.HM131_07370"/>
<proteinExistence type="predicted"/>
<keyword evidence="2" id="KW-0575">Peroxidase</keyword>
<dbReference type="InterPro" id="IPR003779">
    <property type="entry name" value="CMD-like"/>
</dbReference>
<dbReference type="InterPro" id="IPR029032">
    <property type="entry name" value="AhpD-like"/>
</dbReference>
<dbReference type="PANTHER" id="PTHR33930">
    <property type="entry name" value="ALKYL HYDROPEROXIDE REDUCTASE AHPD"/>
    <property type="match status" value="1"/>
</dbReference>
<evidence type="ECO:0000313" key="3">
    <source>
        <dbReference type="Proteomes" id="UP000192527"/>
    </source>
</evidence>
<dbReference type="Proteomes" id="UP000192527">
    <property type="component" value="Chromosome"/>
</dbReference>
<dbReference type="Pfam" id="PF02627">
    <property type="entry name" value="CMD"/>
    <property type="match status" value="1"/>
</dbReference>
<dbReference type="PANTHER" id="PTHR33930:SF2">
    <property type="entry name" value="BLR3452 PROTEIN"/>
    <property type="match status" value="1"/>
</dbReference>
<protein>
    <submittedName>
        <fullName evidence="2">Alkylhydroperoxidase</fullName>
    </submittedName>
</protein>
<dbReference type="EMBL" id="CP020772">
    <property type="protein sequence ID" value="ARI76671.1"/>
    <property type="molecule type" value="Genomic_DNA"/>
</dbReference>
<sequence length="123" mass="13572">MMMPEQEMNWTQAYLHDYKEGMGIFSERMPEVSHQFSQFSEACFKEGELSKKQKQLMALGISIVAQDEYCMIYHTKGCVDQGASEKEVLEACGVAAAFGGGAALSQAVTLVQEAYADLTTNLN</sequence>
<organism evidence="2 3">
    <name type="scientific">Halobacillus mangrovi</name>
    <dbReference type="NCBI Taxonomy" id="402384"/>
    <lineage>
        <taxon>Bacteria</taxon>
        <taxon>Bacillati</taxon>
        <taxon>Bacillota</taxon>
        <taxon>Bacilli</taxon>
        <taxon>Bacillales</taxon>
        <taxon>Bacillaceae</taxon>
        <taxon>Halobacillus</taxon>
    </lineage>
</organism>